<dbReference type="EMBL" id="JYDS01000002">
    <property type="protein sequence ID" value="KRZ34686.1"/>
    <property type="molecule type" value="Genomic_DNA"/>
</dbReference>
<organism evidence="1 4">
    <name type="scientific">Trichinella pseudospiralis</name>
    <name type="common">Parasitic roundworm</name>
    <dbReference type="NCBI Taxonomy" id="6337"/>
    <lineage>
        <taxon>Eukaryota</taxon>
        <taxon>Metazoa</taxon>
        <taxon>Ecdysozoa</taxon>
        <taxon>Nematoda</taxon>
        <taxon>Enoplea</taxon>
        <taxon>Dorylaimia</taxon>
        <taxon>Trichinellida</taxon>
        <taxon>Trichinellidae</taxon>
        <taxon>Trichinella</taxon>
    </lineage>
</organism>
<protein>
    <submittedName>
        <fullName evidence="1">Uncharacterized protein</fullName>
    </submittedName>
</protein>
<accession>A0A0V1EYU1</accession>
<gene>
    <name evidence="1" type="ORF">T4A_7854</name>
    <name evidence="2" type="ORF">T4B_11338</name>
    <name evidence="3" type="ORF">T4C_10074</name>
</gene>
<evidence type="ECO:0000313" key="5">
    <source>
        <dbReference type="Proteomes" id="UP000054805"/>
    </source>
</evidence>
<reference evidence="4 5" key="1">
    <citation type="submission" date="2015-01" db="EMBL/GenBank/DDBJ databases">
        <title>Evolution of Trichinella species and genotypes.</title>
        <authorList>
            <person name="Korhonen P.K."/>
            <person name="Edoardo P."/>
            <person name="Giuseppe L.R."/>
            <person name="Gasser R.B."/>
        </authorList>
    </citation>
    <scope>NUCLEOTIDE SEQUENCE [LARGE SCALE GENOMIC DNA]</scope>
    <source>
        <strain evidence="1">ISS13</strain>
        <strain evidence="3">ISS176</strain>
        <strain evidence="2">ISS588</strain>
    </source>
</reference>
<dbReference type="Proteomes" id="UP000054826">
    <property type="component" value="Unassembled WGS sequence"/>
</dbReference>
<evidence type="ECO:0000313" key="2">
    <source>
        <dbReference type="EMBL" id="KRZ34686.1"/>
    </source>
</evidence>
<evidence type="ECO:0000313" key="3">
    <source>
        <dbReference type="EMBL" id="KRZ46199.1"/>
    </source>
</evidence>
<keyword evidence="5" id="KW-1185">Reference proteome</keyword>
<proteinExistence type="predicted"/>
<dbReference type="Proteomes" id="UP000054632">
    <property type="component" value="Unassembled WGS sequence"/>
</dbReference>
<comment type="caution">
    <text evidence="1">The sequence shown here is derived from an EMBL/GenBank/DDBJ whole genome shotgun (WGS) entry which is preliminary data.</text>
</comment>
<dbReference type="EMBL" id="JYDR01000003">
    <property type="protein sequence ID" value="KRY78894.1"/>
    <property type="molecule type" value="Genomic_DNA"/>
</dbReference>
<sequence length="64" mass="7486">MNICRLAALSQAEYPNQPIKRQQMKFALSMFSFRKFAFAINHEKSHNSKFYKSNLNLTAVSWNS</sequence>
<dbReference type="AlphaFoldDB" id="A0A0V1EYU1"/>
<dbReference type="Proteomes" id="UP000054805">
    <property type="component" value="Unassembled WGS sequence"/>
</dbReference>
<dbReference type="EMBL" id="JYDV01000001">
    <property type="protein sequence ID" value="KRZ46199.1"/>
    <property type="molecule type" value="Genomic_DNA"/>
</dbReference>
<evidence type="ECO:0000313" key="4">
    <source>
        <dbReference type="Proteomes" id="UP000054632"/>
    </source>
</evidence>
<name>A0A0V1EYU1_TRIPS</name>
<evidence type="ECO:0000313" key="1">
    <source>
        <dbReference type="EMBL" id="KRY78894.1"/>
    </source>
</evidence>